<name>G0TVI8_TRYVY</name>
<feature type="domain" description="DUF306" evidence="1">
    <location>
        <begin position="10"/>
        <end position="110"/>
    </location>
</feature>
<protein>
    <recommendedName>
        <fullName evidence="1">DUF306 domain-containing protein</fullName>
    </recommendedName>
</protein>
<gene>
    <name evidence="2" type="ORF">TVY486_0501640</name>
</gene>
<dbReference type="AlphaFoldDB" id="G0TVI8"/>
<dbReference type="VEuPathDB" id="TriTrypDB:TvY486_0501640"/>
<sequence length="116" mass="12697">MASDVRALFGKYRLDSFNGKKATAEERAGVSLVLCEEGGRLYMRARVANLLQGDVKYQDGRLSGVLMTTLMMPPPRLQEVESAIKQGFAKGMEASKDGALLTLSEGCHTLVFVLRE</sequence>
<proteinExistence type="predicted"/>
<organism evidence="2">
    <name type="scientific">Trypanosoma vivax (strain Y486)</name>
    <dbReference type="NCBI Taxonomy" id="1055687"/>
    <lineage>
        <taxon>Eukaryota</taxon>
        <taxon>Discoba</taxon>
        <taxon>Euglenozoa</taxon>
        <taxon>Kinetoplastea</taxon>
        <taxon>Metakinetoplastina</taxon>
        <taxon>Trypanosomatida</taxon>
        <taxon>Trypanosomatidae</taxon>
        <taxon>Trypanosoma</taxon>
        <taxon>Duttonella</taxon>
    </lineage>
</organism>
<evidence type="ECO:0000259" key="1">
    <source>
        <dbReference type="Pfam" id="PF03724"/>
    </source>
</evidence>
<evidence type="ECO:0000313" key="2">
    <source>
        <dbReference type="EMBL" id="CCC47954.1"/>
    </source>
</evidence>
<dbReference type="Gene3D" id="2.40.128.270">
    <property type="match status" value="1"/>
</dbReference>
<dbReference type="InterPro" id="IPR038670">
    <property type="entry name" value="HslJ-like_sf"/>
</dbReference>
<reference evidence="2" key="1">
    <citation type="journal article" date="2012" name="Proc. Natl. Acad. Sci. U.S.A.">
        <title>Antigenic diversity is generated by distinct evolutionary mechanisms in African trypanosome species.</title>
        <authorList>
            <person name="Jackson A.P."/>
            <person name="Berry A."/>
            <person name="Aslett M."/>
            <person name="Allison H.C."/>
            <person name="Burton P."/>
            <person name="Vavrova-Anderson J."/>
            <person name="Brown R."/>
            <person name="Browne H."/>
            <person name="Corton N."/>
            <person name="Hauser H."/>
            <person name="Gamble J."/>
            <person name="Gilderthorp R."/>
            <person name="Marcello L."/>
            <person name="McQuillan J."/>
            <person name="Otto T.D."/>
            <person name="Quail M.A."/>
            <person name="Sanders M.J."/>
            <person name="van Tonder A."/>
            <person name="Ginger M.L."/>
            <person name="Field M.C."/>
            <person name="Barry J.D."/>
            <person name="Hertz-Fowler C."/>
            <person name="Berriman M."/>
        </authorList>
    </citation>
    <scope>NUCLEOTIDE SEQUENCE</scope>
    <source>
        <strain evidence="2">Y486</strain>
    </source>
</reference>
<dbReference type="InterPro" id="IPR005184">
    <property type="entry name" value="DUF306_Meta_HslJ"/>
</dbReference>
<dbReference type="OMA" id="STRMLGP"/>
<dbReference type="Pfam" id="PF03724">
    <property type="entry name" value="META"/>
    <property type="match status" value="1"/>
</dbReference>
<dbReference type="EMBL" id="HE573021">
    <property type="protein sequence ID" value="CCC47954.1"/>
    <property type="molecule type" value="Genomic_DNA"/>
</dbReference>
<accession>G0TVI8</accession>